<keyword evidence="4 8" id="KW-1003">Cell membrane</keyword>
<keyword evidence="13" id="KW-1185">Reference proteome</keyword>
<evidence type="ECO:0000256" key="4">
    <source>
        <dbReference type="ARBA" id="ARBA00022475"/>
    </source>
</evidence>
<comment type="subunit">
    <text evidence="3 8">Homodimer and heterodimers.</text>
</comment>
<keyword evidence="5 8" id="KW-0812">Transmembrane</keyword>
<dbReference type="AlphaFoldDB" id="A0AAD8PI08"/>
<gene>
    <name evidence="12" type="ORF">QYE76_004145</name>
    <name evidence="10" type="ORF">QYE76_016979</name>
    <name evidence="11" type="ORF">QYE76_027148</name>
</gene>
<dbReference type="EMBL" id="JAUUTY010001297">
    <property type="protein sequence ID" value="KAK1558175.1"/>
    <property type="molecule type" value="Genomic_DNA"/>
</dbReference>
<dbReference type="EMBL" id="JAUUTY010000005">
    <property type="protein sequence ID" value="KAK1629830.1"/>
    <property type="molecule type" value="Genomic_DNA"/>
</dbReference>
<keyword evidence="7 8" id="KW-0472">Membrane</keyword>
<feature type="domain" description="Casparian strip membrane protein" evidence="9">
    <location>
        <begin position="56"/>
        <end position="185"/>
    </location>
</feature>
<dbReference type="PANTHER" id="PTHR32021">
    <property type="entry name" value="CASP-LIKE PROTEIN 5B3"/>
    <property type="match status" value="1"/>
</dbReference>
<evidence type="ECO:0000256" key="7">
    <source>
        <dbReference type="ARBA" id="ARBA00023136"/>
    </source>
</evidence>
<evidence type="ECO:0000256" key="3">
    <source>
        <dbReference type="ARBA" id="ARBA00011489"/>
    </source>
</evidence>
<evidence type="ECO:0000256" key="5">
    <source>
        <dbReference type="ARBA" id="ARBA00022692"/>
    </source>
</evidence>
<proteinExistence type="inferred from homology"/>
<reference evidence="10" key="1">
    <citation type="submission" date="2023-07" db="EMBL/GenBank/DDBJ databases">
        <title>A chromosome-level genome assembly of Lolium multiflorum.</title>
        <authorList>
            <person name="Chen Y."/>
            <person name="Copetti D."/>
            <person name="Kolliker R."/>
            <person name="Studer B."/>
        </authorList>
    </citation>
    <scope>NUCLEOTIDE SEQUENCE</scope>
    <source>
        <strain evidence="10">02402/16</strain>
        <tissue evidence="10">Leaf</tissue>
    </source>
</reference>
<dbReference type="InterPro" id="IPR045009">
    <property type="entry name" value="CASPL-5"/>
</dbReference>
<accession>A0AAD8PI08</accession>
<comment type="caution">
    <text evidence="10">The sequence shown here is derived from an EMBL/GenBank/DDBJ whole genome shotgun (WGS) entry which is preliminary data.</text>
</comment>
<evidence type="ECO:0000313" key="12">
    <source>
        <dbReference type="EMBL" id="KAK1629830.1"/>
    </source>
</evidence>
<evidence type="ECO:0000313" key="11">
    <source>
        <dbReference type="EMBL" id="KAK1580460.1"/>
    </source>
</evidence>
<evidence type="ECO:0000313" key="13">
    <source>
        <dbReference type="Proteomes" id="UP001231189"/>
    </source>
</evidence>
<dbReference type="Pfam" id="PF04535">
    <property type="entry name" value="CASP_dom"/>
    <property type="match status" value="1"/>
</dbReference>
<dbReference type="InterPro" id="IPR006702">
    <property type="entry name" value="CASP_dom"/>
</dbReference>
<evidence type="ECO:0000256" key="2">
    <source>
        <dbReference type="ARBA" id="ARBA00007651"/>
    </source>
</evidence>
<dbReference type="PANTHER" id="PTHR32021:SF51">
    <property type="entry name" value="CASP-LIKE PROTEIN 5B3"/>
    <property type="match status" value="1"/>
</dbReference>
<feature type="transmembrane region" description="Helical" evidence="8">
    <location>
        <begin position="92"/>
        <end position="116"/>
    </location>
</feature>
<sequence length="201" mass="22277">MGTWSILIEEAHSSAGVSQRPLPGWLLHAQDAAPLLPHRTSMAMGEGMQQVLPWSPGTWRGMVLRVSICLFAVASVRDTVADFEFFSDSPAFWFMNTMMLLQIVWSLGVACVDIYAMRNRKVLHERGLVLLLVVGDGIMAFLTFTAVSASNSALTLYVGDVDFCRRVACGQIEHSILRAFIVWCLAATSFLSMLELLVFIF</sequence>
<feature type="transmembrane region" description="Helical" evidence="8">
    <location>
        <begin position="128"/>
        <end position="149"/>
    </location>
</feature>
<comment type="similarity">
    <text evidence="2 8">Belongs to the Casparian strip membrane proteins (CASP) family.</text>
</comment>
<organism evidence="10 13">
    <name type="scientific">Lolium multiflorum</name>
    <name type="common">Italian ryegrass</name>
    <name type="synonym">Lolium perenne subsp. multiflorum</name>
    <dbReference type="NCBI Taxonomy" id="4521"/>
    <lineage>
        <taxon>Eukaryota</taxon>
        <taxon>Viridiplantae</taxon>
        <taxon>Streptophyta</taxon>
        <taxon>Embryophyta</taxon>
        <taxon>Tracheophyta</taxon>
        <taxon>Spermatophyta</taxon>
        <taxon>Magnoliopsida</taxon>
        <taxon>Liliopsida</taxon>
        <taxon>Poales</taxon>
        <taxon>Poaceae</taxon>
        <taxon>BOP clade</taxon>
        <taxon>Pooideae</taxon>
        <taxon>Poodae</taxon>
        <taxon>Poeae</taxon>
        <taxon>Poeae Chloroplast Group 2 (Poeae type)</taxon>
        <taxon>Loliodinae</taxon>
        <taxon>Loliinae</taxon>
        <taxon>Lolium</taxon>
    </lineage>
</organism>
<comment type="caution">
    <text evidence="8">Lacks conserved residue(s) required for the propagation of feature annotation.</text>
</comment>
<dbReference type="GO" id="GO:0005886">
    <property type="term" value="C:plasma membrane"/>
    <property type="evidence" value="ECO:0007669"/>
    <property type="project" value="UniProtKB-SubCell"/>
</dbReference>
<evidence type="ECO:0000259" key="9">
    <source>
        <dbReference type="Pfam" id="PF04535"/>
    </source>
</evidence>
<evidence type="ECO:0000313" key="10">
    <source>
        <dbReference type="EMBL" id="KAK1558175.1"/>
    </source>
</evidence>
<keyword evidence="6 8" id="KW-1133">Transmembrane helix</keyword>
<evidence type="ECO:0000256" key="8">
    <source>
        <dbReference type="RuleBase" id="RU361233"/>
    </source>
</evidence>
<name>A0AAD8PI08_LOLMU</name>
<protein>
    <recommendedName>
        <fullName evidence="8">CASP-like protein</fullName>
    </recommendedName>
</protein>
<dbReference type="EMBL" id="JAUUTY010000795">
    <property type="protein sequence ID" value="KAK1580460.1"/>
    <property type="molecule type" value="Genomic_DNA"/>
</dbReference>
<evidence type="ECO:0000256" key="6">
    <source>
        <dbReference type="ARBA" id="ARBA00022989"/>
    </source>
</evidence>
<evidence type="ECO:0000256" key="1">
    <source>
        <dbReference type="ARBA" id="ARBA00004651"/>
    </source>
</evidence>
<feature type="transmembrane region" description="Helical" evidence="8">
    <location>
        <begin position="180"/>
        <end position="200"/>
    </location>
</feature>
<dbReference type="Proteomes" id="UP001231189">
    <property type="component" value="Unassembled WGS sequence"/>
</dbReference>
<comment type="subcellular location">
    <subcellularLocation>
        <location evidence="1 8">Cell membrane</location>
        <topology evidence="1 8">Multi-pass membrane protein</topology>
    </subcellularLocation>
</comment>